<reference evidence="5" key="2">
    <citation type="submission" date="2025-09" db="UniProtKB">
        <authorList>
            <consortium name="Ensembl"/>
        </authorList>
    </citation>
    <scope>IDENTIFICATION</scope>
</reference>
<keyword evidence="2" id="KW-1133">Transmembrane helix</keyword>
<evidence type="ECO:0000256" key="3">
    <source>
        <dbReference type="SAM" id="SignalP"/>
    </source>
</evidence>
<evidence type="ECO:0000256" key="1">
    <source>
        <dbReference type="SAM" id="MobiDB-lite"/>
    </source>
</evidence>
<name>A0A8C2V5J8_CHILA</name>
<proteinExistence type="predicted"/>
<dbReference type="GO" id="GO:0008269">
    <property type="term" value="F:JAK pathway signal transduction adaptor activity"/>
    <property type="evidence" value="ECO:0007669"/>
    <property type="project" value="Ensembl"/>
</dbReference>
<dbReference type="SUPFAM" id="SSF49265">
    <property type="entry name" value="Fibronectin type III"/>
    <property type="match status" value="4"/>
</dbReference>
<keyword evidence="6" id="KW-1185">Reference proteome</keyword>
<keyword evidence="3" id="KW-0732">Signal</keyword>
<dbReference type="InterPro" id="IPR015373">
    <property type="entry name" value="Interferon/interleukin_rcp_dom"/>
</dbReference>
<dbReference type="FunFam" id="2.60.40.10:FF:001548">
    <property type="entry name" value="Interferon receptor 1 isoform 4"/>
    <property type="match status" value="1"/>
</dbReference>
<dbReference type="Gene3D" id="2.60.40.10">
    <property type="entry name" value="Immunoglobulins"/>
    <property type="match status" value="4"/>
</dbReference>
<dbReference type="GeneTree" id="ENSGT00940000158406"/>
<dbReference type="SMART" id="SM00060">
    <property type="entry name" value="FN3"/>
    <property type="match status" value="3"/>
</dbReference>
<accession>A0A8C2V5J8</accession>
<dbReference type="InterPro" id="IPR036116">
    <property type="entry name" value="FN3_sf"/>
</dbReference>
<gene>
    <name evidence="5" type="primary">IFNAR1</name>
</gene>
<dbReference type="Pfam" id="PF01108">
    <property type="entry name" value="Tissue_fac"/>
    <property type="match status" value="1"/>
</dbReference>
<dbReference type="Proteomes" id="UP000694398">
    <property type="component" value="Unassembled WGS sequence"/>
</dbReference>
<feature type="region of interest" description="Disordered" evidence="1">
    <location>
        <begin position="521"/>
        <end position="541"/>
    </location>
</feature>
<evidence type="ECO:0000256" key="2">
    <source>
        <dbReference type="SAM" id="Phobius"/>
    </source>
</evidence>
<dbReference type="PANTHER" id="PTHR20859:SF54">
    <property type="entry name" value="INTERFERON ALPHA_BETA RECEPTOR 1"/>
    <property type="match status" value="1"/>
</dbReference>
<feature type="chain" id="PRO_5034121159" evidence="3">
    <location>
        <begin position="20"/>
        <end position="593"/>
    </location>
</feature>
<dbReference type="GO" id="GO:0035458">
    <property type="term" value="P:cellular response to interferon-beta"/>
    <property type="evidence" value="ECO:0007669"/>
    <property type="project" value="Ensembl"/>
</dbReference>
<dbReference type="RefSeq" id="XP_013359720.1">
    <property type="nucleotide sequence ID" value="XM_013504266.1"/>
</dbReference>
<feature type="domain" description="Fibronectin type-III" evidence="4">
    <location>
        <begin position="337"/>
        <end position="430"/>
    </location>
</feature>
<dbReference type="GO" id="GO:0019955">
    <property type="term" value="F:cytokine binding"/>
    <property type="evidence" value="ECO:0007669"/>
    <property type="project" value="Ensembl"/>
</dbReference>
<dbReference type="GO" id="GO:0043235">
    <property type="term" value="C:receptor complex"/>
    <property type="evidence" value="ECO:0007669"/>
    <property type="project" value="Ensembl"/>
</dbReference>
<dbReference type="CTD" id="3454"/>
<dbReference type="GO" id="GO:1900182">
    <property type="term" value="P:positive regulation of protein localization to nucleus"/>
    <property type="evidence" value="ECO:0007669"/>
    <property type="project" value="Ensembl"/>
</dbReference>
<dbReference type="Ensembl" id="ENSCLAT00000008583.1">
    <property type="protein sequence ID" value="ENSCLAP00000008456.1"/>
    <property type="gene ID" value="ENSCLAG00000005919.1"/>
</dbReference>
<protein>
    <submittedName>
        <fullName evidence="5">Interferon alpha and beta receptor subunit 1</fullName>
    </submittedName>
</protein>
<dbReference type="GO" id="GO:0006357">
    <property type="term" value="P:regulation of transcription by RNA polymerase II"/>
    <property type="evidence" value="ECO:0007669"/>
    <property type="project" value="Ensembl"/>
</dbReference>
<dbReference type="CDD" id="cd00063">
    <property type="entry name" value="FN3"/>
    <property type="match status" value="2"/>
</dbReference>
<dbReference type="GO" id="GO:0007259">
    <property type="term" value="P:cell surface receptor signaling pathway via JAK-STAT"/>
    <property type="evidence" value="ECO:0007669"/>
    <property type="project" value="Ensembl"/>
</dbReference>
<feature type="compositionally biased region" description="Polar residues" evidence="1">
    <location>
        <begin position="526"/>
        <end position="537"/>
    </location>
</feature>
<evidence type="ECO:0000259" key="4">
    <source>
        <dbReference type="PROSITE" id="PS50853"/>
    </source>
</evidence>
<dbReference type="OMA" id="YCINTTV"/>
<dbReference type="GeneID" id="102019983"/>
<dbReference type="PROSITE" id="PS50853">
    <property type="entry name" value="FN3"/>
    <property type="match status" value="1"/>
</dbReference>
<feature type="region of interest" description="Disordered" evidence="1">
    <location>
        <begin position="563"/>
        <end position="593"/>
    </location>
</feature>
<dbReference type="InterPro" id="IPR003961">
    <property type="entry name" value="FN3_dom"/>
</dbReference>
<evidence type="ECO:0000313" key="6">
    <source>
        <dbReference type="Proteomes" id="UP000694398"/>
    </source>
</evidence>
<dbReference type="GO" id="GO:0004905">
    <property type="term" value="F:type I interferon receptor activity"/>
    <property type="evidence" value="ECO:0007669"/>
    <property type="project" value="Ensembl"/>
</dbReference>
<feature type="transmembrane region" description="Helical" evidence="2">
    <location>
        <begin position="435"/>
        <end position="461"/>
    </location>
</feature>
<dbReference type="Pfam" id="PF09294">
    <property type="entry name" value="Interfer-bind"/>
    <property type="match status" value="2"/>
</dbReference>
<dbReference type="OrthoDB" id="9944680at2759"/>
<dbReference type="GO" id="GO:0005886">
    <property type="term" value="C:plasma membrane"/>
    <property type="evidence" value="ECO:0007669"/>
    <property type="project" value="Ensembl"/>
</dbReference>
<evidence type="ECO:0000313" key="5">
    <source>
        <dbReference type="Ensembl" id="ENSCLAP00000008456.1"/>
    </source>
</evidence>
<organism evidence="5 6">
    <name type="scientific">Chinchilla lanigera</name>
    <name type="common">Long-tailed chinchilla</name>
    <name type="synonym">Chinchilla villidera</name>
    <dbReference type="NCBI Taxonomy" id="34839"/>
    <lineage>
        <taxon>Eukaryota</taxon>
        <taxon>Metazoa</taxon>
        <taxon>Chordata</taxon>
        <taxon>Craniata</taxon>
        <taxon>Vertebrata</taxon>
        <taxon>Euteleostomi</taxon>
        <taxon>Mammalia</taxon>
        <taxon>Eutheria</taxon>
        <taxon>Euarchontoglires</taxon>
        <taxon>Glires</taxon>
        <taxon>Rodentia</taxon>
        <taxon>Hystricomorpha</taxon>
        <taxon>Chinchillidae</taxon>
        <taxon>Chinchilla</taxon>
    </lineage>
</organism>
<feature type="signal peptide" evidence="3">
    <location>
        <begin position="1"/>
        <end position="19"/>
    </location>
</feature>
<dbReference type="InterPro" id="IPR050650">
    <property type="entry name" value="Type-II_Cytokine-TF_Rcpt"/>
</dbReference>
<dbReference type="GO" id="GO:1901857">
    <property type="term" value="P:positive regulation of cellular respiration"/>
    <property type="evidence" value="ECO:0007669"/>
    <property type="project" value="Ensembl"/>
</dbReference>
<dbReference type="PANTHER" id="PTHR20859">
    <property type="entry name" value="INTERFERON/INTERLEUKIN RECEPTOR"/>
    <property type="match status" value="1"/>
</dbReference>
<keyword evidence="2" id="KW-0472">Membrane</keyword>
<reference evidence="5" key="1">
    <citation type="submission" date="2025-08" db="UniProtKB">
        <authorList>
            <consortium name="Ensembl"/>
        </authorList>
    </citation>
    <scope>IDENTIFICATION</scope>
</reference>
<keyword evidence="2" id="KW-0812">Transmembrane</keyword>
<sequence>MLAVLGAAALVLVAGVSWASRAAADGTSLKPPQDVEVSIIDDDFTLKWNRSHESVGNVTFSADYITSEMNNWTKLPGCQHITGSECSFFLPKLNFYEEVEFRIRAEEENSTSSWYYIDSFIPFRKALLGPPEVRLEAEDTAIIVHLFRPGKKDDHSIWEMVGGSFRFTLDFWENSSHAQMEQKQIEIKHYTHKIYNLSSETTYCLKVKARLLWDRKVGVYSPVYCINTTVEHKLPPPENVKFAAQNQSYVLKWDYEDGNVTFRVQWLHAYSKLSPGDKADEWRQIINCENVRTTYCVLPQDAFQKKSYFFRVQASDGNNTSFWSEEKEVNIEMYSAMPPPVISLKSTSDSLRVFVKAPRNQLYPLLFEIIMWENTSSTERIIIAKKSDITIPDLQPLTLYCVKASVYLLEDKWNKSSAFSATVCEKTKPGPSPPVWAVTLGICTLLAVVVVVVFCVAKILLRCLNYVFFPALKPPCSIEYFSEQSLGNLLLSTSEEQTEKCFIIENTERVILVEEPEETEEDCKKYNSQTSQDSGNYSHGDESLESLEISEVLLQLKVLSPGRTSQELSGPGEIALGRGSQGPHRGYARVEEG</sequence>
<dbReference type="AlphaFoldDB" id="A0A8C2V5J8"/>
<dbReference type="InterPro" id="IPR013783">
    <property type="entry name" value="Ig-like_fold"/>
</dbReference>